<dbReference type="STRING" id="1094556.MCY_01571"/>
<keyword evidence="2" id="KW-1185">Reference proteome</keyword>
<evidence type="ECO:0000313" key="2">
    <source>
        <dbReference type="Proteomes" id="UP000001077"/>
    </source>
</evidence>
<name>J1JFZ8_9HYPH</name>
<dbReference type="OrthoDB" id="9788127at2"/>
<gene>
    <name evidence="1" type="ORF">MCY_01571</name>
</gene>
<organism evidence="1 2">
    <name type="scientific">Bartonella rattimassiliensis 15908</name>
    <dbReference type="NCBI Taxonomy" id="1094556"/>
    <lineage>
        <taxon>Bacteria</taxon>
        <taxon>Pseudomonadati</taxon>
        <taxon>Pseudomonadota</taxon>
        <taxon>Alphaproteobacteria</taxon>
        <taxon>Hyphomicrobiales</taxon>
        <taxon>Bartonellaceae</taxon>
        <taxon>Bartonella</taxon>
    </lineage>
</organism>
<dbReference type="Proteomes" id="UP000001077">
    <property type="component" value="Unassembled WGS sequence"/>
</dbReference>
<dbReference type="EMBL" id="AILY01000054">
    <property type="protein sequence ID" value="EJF83050.1"/>
    <property type="molecule type" value="Genomic_DNA"/>
</dbReference>
<comment type="caution">
    <text evidence="1">The sequence shown here is derived from an EMBL/GenBank/DDBJ whole genome shotgun (WGS) entry which is preliminary data.</text>
</comment>
<reference evidence="1 2" key="1">
    <citation type="submission" date="2012-03" db="EMBL/GenBank/DDBJ databases">
        <title>The Genome Sequence of Bartonella rattimassiliensis 15908.</title>
        <authorList>
            <consortium name="The Broad Institute Genome Sequencing Platform"/>
            <consortium name="The Broad Institute Genome Sequencing Center for Infectious Disease"/>
            <person name="Feldgarden M."/>
            <person name="Kirby J."/>
            <person name="Kosoy M."/>
            <person name="Birtles R."/>
            <person name="Probert W.S."/>
            <person name="Chiaraviglio L."/>
            <person name="Young S.K."/>
            <person name="Zeng Q."/>
            <person name="Gargeya S."/>
            <person name="Fitzgerald M."/>
            <person name="Haas B."/>
            <person name="Abouelleil A."/>
            <person name="Alvarado L."/>
            <person name="Arachchi H.M."/>
            <person name="Berlin A."/>
            <person name="Chapman S.B."/>
            <person name="Gearin G."/>
            <person name="Goldberg J."/>
            <person name="Griggs A."/>
            <person name="Gujja S."/>
            <person name="Hansen M."/>
            <person name="Heiman D."/>
            <person name="Howarth C."/>
            <person name="Larimer J."/>
            <person name="Lui A."/>
            <person name="MacDonald P.J.P."/>
            <person name="McCowen C."/>
            <person name="Montmayeur A."/>
            <person name="Murphy C."/>
            <person name="Neiman D."/>
            <person name="Pearson M."/>
            <person name="Priest M."/>
            <person name="Roberts A."/>
            <person name="Saif S."/>
            <person name="Shea T."/>
            <person name="Sisk P."/>
            <person name="Stolte C."/>
            <person name="Sykes S."/>
            <person name="Wortman J."/>
            <person name="Nusbaum C."/>
            <person name="Birren B."/>
        </authorList>
    </citation>
    <scope>NUCLEOTIDE SEQUENCE [LARGE SCALE GENOMIC DNA]</scope>
    <source>
        <strain evidence="1 2">15908</strain>
    </source>
</reference>
<dbReference type="RefSeq" id="WP_007347865.1">
    <property type="nucleotide sequence ID" value="NZ_JH725069.1"/>
</dbReference>
<proteinExistence type="predicted"/>
<dbReference type="AlphaFoldDB" id="J1JFZ8"/>
<dbReference type="HOGENOM" id="CLU_2803772_0_0_5"/>
<evidence type="ECO:0000313" key="1">
    <source>
        <dbReference type="EMBL" id="EJF83050.1"/>
    </source>
</evidence>
<dbReference type="PATRIC" id="fig|1094556.3.peg.1776"/>
<protein>
    <submittedName>
        <fullName evidence="1">Uncharacterized protein</fullName>
    </submittedName>
</protein>
<sequence>MLRDQIDVALRAALKMKGDARLVILRLMNAAVRDRDILCNKPALSLYLPALRCCDSPCIKMVHKSHF</sequence>
<accession>J1JFZ8</accession>